<comment type="cofactor">
    <cofactor evidence="1">
        <name>Mg(2+)</name>
        <dbReference type="ChEBI" id="CHEBI:18420"/>
    </cofactor>
</comment>
<dbReference type="AlphaFoldDB" id="A0A8K0JKF0"/>
<dbReference type="SUPFAM" id="SSF89562">
    <property type="entry name" value="RraA-like"/>
    <property type="match status" value="1"/>
</dbReference>
<dbReference type="GO" id="GO:0046872">
    <property type="term" value="F:metal ion binding"/>
    <property type="evidence" value="ECO:0007669"/>
    <property type="project" value="UniProtKB-KW"/>
</dbReference>
<feature type="binding site" evidence="1">
    <location>
        <position position="134"/>
    </location>
    <ligand>
        <name>substrate</name>
    </ligand>
</feature>
<evidence type="ECO:0008006" key="4">
    <source>
        <dbReference type="Google" id="ProtNLM"/>
    </source>
</evidence>
<keyword evidence="3" id="KW-1185">Reference proteome</keyword>
<protein>
    <recommendedName>
        <fullName evidence="4">Demethylmenaquinone methyltransferase</fullName>
    </recommendedName>
</protein>
<dbReference type="CDD" id="cd16841">
    <property type="entry name" value="RraA_family"/>
    <property type="match status" value="1"/>
</dbReference>
<dbReference type="GO" id="GO:0008948">
    <property type="term" value="F:oxaloacetate decarboxylase activity"/>
    <property type="evidence" value="ECO:0007669"/>
    <property type="project" value="TreeGrafter"/>
</dbReference>
<accession>A0A8K0JKF0</accession>
<organism evidence="2 3">
    <name type="scientific">Filobasidium floriforme</name>
    <dbReference type="NCBI Taxonomy" id="5210"/>
    <lineage>
        <taxon>Eukaryota</taxon>
        <taxon>Fungi</taxon>
        <taxon>Dikarya</taxon>
        <taxon>Basidiomycota</taxon>
        <taxon>Agaricomycotina</taxon>
        <taxon>Tremellomycetes</taxon>
        <taxon>Filobasidiales</taxon>
        <taxon>Filobasidiaceae</taxon>
        <taxon>Filobasidium</taxon>
    </lineage>
</organism>
<evidence type="ECO:0000313" key="2">
    <source>
        <dbReference type="EMBL" id="KAG7535925.1"/>
    </source>
</evidence>
<dbReference type="EMBL" id="JABELV010000067">
    <property type="protein sequence ID" value="KAG7535925.1"/>
    <property type="molecule type" value="Genomic_DNA"/>
</dbReference>
<feature type="binding site" evidence="1">
    <location>
        <position position="135"/>
    </location>
    <ligand>
        <name>Mg(2+)</name>
        <dbReference type="ChEBI" id="CHEBI:18420"/>
    </ligand>
</feature>
<proteinExistence type="predicted"/>
<dbReference type="Gene3D" id="3.50.30.40">
    <property type="entry name" value="Ribonuclease E inhibitor RraA/RraA-like"/>
    <property type="match status" value="1"/>
</dbReference>
<dbReference type="Proteomes" id="UP000812966">
    <property type="component" value="Unassembled WGS sequence"/>
</dbReference>
<dbReference type="InterPro" id="IPR036704">
    <property type="entry name" value="RraA/RraA-like_sf"/>
</dbReference>
<keyword evidence="1" id="KW-0460">Magnesium</keyword>
<keyword evidence="1" id="KW-0479">Metal-binding</keyword>
<comment type="caution">
    <text evidence="2">The sequence shown here is derived from an EMBL/GenBank/DDBJ whole genome shotgun (WGS) entry which is preliminary data.</text>
</comment>
<evidence type="ECO:0000313" key="3">
    <source>
        <dbReference type="Proteomes" id="UP000812966"/>
    </source>
</evidence>
<evidence type="ECO:0000256" key="1">
    <source>
        <dbReference type="PIRSR" id="PIRSR605493-1"/>
    </source>
</evidence>
<dbReference type="PANTHER" id="PTHR33254">
    <property type="entry name" value="4-HYDROXY-4-METHYL-2-OXOGLUTARATE ALDOLASE 3-RELATED"/>
    <property type="match status" value="1"/>
</dbReference>
<dbReference type="Pfam" id="PF03737">
    <property type="entry name" value="RraA-like"/>
    <property type="match status" value="1"/>
</dbReference>
<gene>
    <name evidence="2" type="ORF">FFLO_03596</name>
</gene>
<sequence length="257" mass="28051">MGQQPDMSDLPEDLRRALSSLTTCEISDALIALELSKEVRLLEGIKMMVANGQGDQPGSGLDILGKAFTVKMVQVDEPVPEPPKGHHIDNAPRGSVMFIQGPPTDGPNALWGDLMSTAATARKLQGAIIDGRVRDIRGLREVGFPVFAKGTATFGQKGFVRPEAQQVPIWFPQKYDPSPRVDFESPIGGIFGGQIHPGDLILADEDGILLFPRSWSEERLWEIARAGQEGKKTDERITEDLKAGRGVAESMARWRGK</sequence>
<dbReference type="InterPro" id="IPR005493">
    <property type="entry name" value="RraA/RraA-like"/>
</dbReference>
<dbReference type="GO" id="GO:0047443">
    <property type="term" value="F:4-hydroxy-4-methyl-2-oxoglutarate aldolase activity"/>
    <property type="evidence" value="ECO:0007669"/>
    <property type="project" value="TreeGrafter"/>
</dbReference>
<reference evidence="2" key="1">
    <citation type="submission" date="2020-04" db="EMBL/GenBank/DDBJ databases">
        <title>Analysis of mating type loci in Filobasidium floriforme.</title>
        <authorList>
            <person name="Nowrousian M."/>
        </authorList>
    </citation>
    <scope>NUCLEOTIDE SEQUENCE</scope>
    <source>
        <strain evidence="2">CBS 6242</strain>
    </source>
</reference>
<feature type="binding site" evidence="1">
    <location>
        <begin position="112"/>
        <end position="115"/>
    </location>
    <ligand>
        <name>substrate</name>
    </ligand>
</feature>
<dbReference type="PANTHER" id="PTHR33254:SF4">
    <property type="entry name" value="4-HYDROXY-4-METHYL-2-OXOGLUTARATE ALDOLASE 3-RELATED"/>
    <property type="match status" value="1"/>
</dbReference>
<name>A0A8K0JKF0_9TREE</name>